<dbReference type="OrthoDB" id="21557at2759"/>
<evidence type="ECO:0000313" key="12">
    <source>
        <dbReference type="Proteomes" id="UP000697127"/>
    </source>
</evidence>
<keyword evidence="4" id="KW-0862">Zinc</keyword>
<evidence type="ECO:0000256" key="3">
    <source>
        <dbReference type="ARBA" id="ARBA00022771"/>
    </source>
</evidence>
<evidence type="ECO:0000256" key="4">
    <source>
        <dbReference type="ARBA" id="ARBA00022833"/>
    </source>
</evidence>
<keyword evidence="8" id="KW-0804">Transcription</keyword>
<keyword evidence="7 10" id="KW-0010">Activator</keyword>
<comment type="similarity">
    <text evidence="10">Belongs to the SGF11 family.</text>
</comment>
<evidence type="ECO:0000256" key="9">
    <source>
        <dbReference type="ARBA" id="ARBA00023242"/>
    </source>
</evidence>
<dbReference type="GO" id="GO:0006325">
    <property type="term" value="P:chromatin organization"/>
    <property type="evidence" value="ECO:0007669"/>
    <property type="project" value="UniProtKB-KW"/>
</dbReference>
<dbReference type="GO" id="GO:0070461">
    <property type="term" value="C:SAGA-type complex"/>
    <property type="evidence" value="ECO:0007669"/>
    <property type="project" value="UniProtKB-ARBA"/>
</dbReference>
<evidence type="ECO:0000256" key="10">
    <source>
        <dbReference type="RuleBase" id="RU261113"/>
    </source>
</evidence>
<accession>A0A9P7BH20</accession>
<dbReference type="AlphaFoldDB" id="A0A9P7BH20"/>
<dbReference type="Pfam" id="PF08209">
    <property type="entry name" value="Sgf11"/>
    <property type="match status" value="1"/>
</dbReference>
<dbReference type="GO" id="GO:0005634">
    <property type="term" value="C:nucleus"/>
    <property type="evidence" value="ECO:0007669"/>
    <property type="project" value="UniProtKB-SubCell"/>
</dbReference>
<keyword evidence="3" id="KW-0863">Zinc-finger</keyword>
<organism evidence="11 12">
    <name type="scientific">Pichia californica</name>
    <dbReference type="NCBI Taxonomy" id="460514"/>
    <lineage>
        <taxon>Eukaryota</taxon>
        <taxon>Fungi</taxon>
        <taxon>Dikarya</taxon>
        <taxon>Ascomycota</taxon>
        <taxon>Saccharomycotina</taxon>
        <taxon>Pichiomycetes</taxon>
        <taxon>Pichiales</taxon>
        <taxon>Pichiaceae</taxon>
        <taxon>Pichia</taxon>
    </lineage>
</organism>
<keyword evidence="2" id="KW-0479">Metal-binding</keyword>
<dbReference type="GO" id="GO:0008270">
    <property type="term" value="F:zinc ion binding"/>
    <property type="evidence" value="ECO:0007669"/>
    <property type="project" value="UniProtKB-KW"/>
</dbReference>
<gene>
    <name evidence="11" type="ORF">C6P40_004185</name>
</gene>
<dbReference type="InterPro" id="IPR013246">
    <property type="entry name" value="SAGA_su_Sgf11"/>
</dbReference>
<protein>
    <recommendedName>
        <fullName evidence="10">SAGA-associated factor 11</fullName>
    </recommendedName>
</protein>
<comment type="subunit">
    <text evidence="10">Component of the 1.8 MDa SAGA transcription coactivator-HAT complex. SAGA is built of 5 distinct domains with specialized functions. Within the SAGA complex, SUS1, SGF11, SGF73 and UBP8 form an additional subcomplex of SAGA called the DUB module (deubiquitination module). Interacts directly with SGF73, SUS1 and UBP8.</text>
</comment>
<evidence type="ECO:0000256" key="2">
    <source>
        <dbReference type="ARBA" id="ARBA00022723"/>
    </source>
</evidence>
<evidence type="ECO:0000256" key="7">
    <source>
        <dbReference type="ARBA" id="ARBA00023159"/>
    </source>
</evidence>
<keyword evidence="12" id="KW-1185">Reference proteome</keyword>
<evidence type="ECO:0000256" key="8">
    <source>
        <dbReference type="ARBA" id="ARBA00023163"/>
    </source>
</evidence>
<keyword evidence="9" id="KW-0539">Nucleus</keyword>
<keyword evidence="5" id="KW-0156">Chromatin regulator</keyword>
<comment type="caution">
    <text evidence="11">The sequence shown here is derived from an EMBL/GenBank/DDBJ whole genome shotgun (WGS) entry which is preliminary data.</text>
</comment>
<evidence type="ECO:0000256" key="6">
    <source>
        <dbReference type="ARBA" id="ARBA00023015"/>
    </source>
</evidence>
<dbReference type="Gene3D" id="3.30.160.60">
    <property type="entry name" value="Classic Zinc Finger"/>
    <property type="match status" value="1"/>
</dbReference>
<comment type="subcellular location">
    <subcellularLocation>
        <location evidence="1 10">Nucleus</location>
    </subcellularLocation>
</comment>
<keyword evidence="6" id="KW-0805">Transcription regulation</keyword>
<sequence length="175" mass="19524">MTSLDTSLTYAAFCGSLLDDMLDQVIFSIISRSLLDEKLIRKDYGTIEKPVFHDTPAFTQKFNNEKNGNNNSNGRIDLTLEDDDNEILNSKNISVLKNKLPSEPDIGRFQFTLNGKDVYVNALNDNKKLLGSKANSIVMGTAQDTYFKCSNCDRKIAGSRFSAHVDKCLGGRSRK</sequence>
<name>A0A9P7BH20_9ASCO</name>
<proteinExistence type="inferred from homology"/>
<evidence type="ECO:0000313" key="11">
    <source>
        <dbReference type="EMBL" id="KAG0689945.1"/>
    </source>
</evidence>
<reference evidence="11" key="1">
    <citation type="submission" date="2020-11" db="EMBL/GenBank/DDBJ databases">
        <title>Kefir isolates.</title>
        <authorList>
            <person name="Marcisauskas S."/>
            <person name="Kim Y."/>
            <person name="Blasche S."/>
        </authorList>
    </citation>
    <scope>NUCLEOTIDE SEQUENCE</scope>
    <source>
        <strain evidence="11">Olga-1</strain>
    </source>
</reference>
<comment type="function">
    <text evidence="10">Functions as component of the transcription regulatory histone acetylation (HAT) complex SAGA. At the promoters, SAGA is required for recruitment of the basal transcription machinery. It influences RNA polymerase II transcriptional activity through different activities such as TBP interaction and promoter selectivity, interaction with transcription activators, and chromatin modification through histone acetylation and deubiquitination. SAGA acetylates nucleosomal histone H3 to some extent (to form H3K9ac, H3K14ac, H3K18ac and H3K23ac). SAGA interacts with DNA via upstream activating sequences (UASs). Involved in transcriptional regulation of a subset of SAGA-regulated genes. Within the SAGA complex, participates in a subcomplex, that specifically deubiquitinates histones H2B.</text>
</comment>
<evidence type="ECO:0000256" key="1">
    <source>
        <dbReference type="ARBA" id="ARBA00004123"/>
    </source>
</evidence>
<dbReference type="Proteomes" id="UP000697127">
    <property type="component" value="Unassembled WGS sequence"/>
</dbReference>
<evidence type="ECO:0000256" key="5">
    <source>
        <dbReference type="ARBA" id="ARBA00022853"/>
    </source>
</evidence>
<dbReference type="EMBL" id="PUHW01000053">
    <property type="protein sequence ID" value="KAG0689945.1"/>
    <property type="molecule type" value="Genomic_DNA"/>
</dbReference>